<feature type="region of interest" description="Disordered" evidence="1">
    <location>
        <begin position="1"/>
        <end position="60"/>
    </location>
</feature>
<evidence type="ECO:0000313" key="2">
    <source>
        <dbReference type="EMBL" id="VDN41078.1"/>
    </source>
</evidence>
<feature type="compositionally biased region" description="Polar residues" evidence="1">
    <location>
        <begin position="1"/>
        <end position="30"/>
    </location>
</feature>
<reference evidence="2 3" key="2">
    <citation type="submission" date="2018-11" db="EMBL/GenBank/DDBJ databases">
        <authorList>
            <consortium name="Pathogen Informatics"/>
        </authorList>
    </citation>
    <scope>NUCLEOTIDE SEQUENCE [LARGE SCALE GENOMIC DNA]</scope>
</reference>
<name>A0A183EQC0_9BILA</name>
<gene>
    <name evidence="2" type="ORF">GPUH_LOCUS23161</name>
</gene>
<dbReference type="Proteomes" id="UP000271098">
    <property type="component" value="Unassembled WGS sequence"/>
</dbReference>
<reference evidence="4" key="1">
    <citation type="submission" date="2016-06" db="UniProtKB">
        <authorList>
            <consortium name="WormBaseParasite"/>
        </authorList>
    </citation>
    <scope>IDENTIFICATION</scope>
</reference>
<feature type="compositionally biased region" description="Low complexity" evidence="1">
    <location>
        <begin position="35"/>
        <end position="58"/>
    </location>
</feature>
<evidence type="ECO:0000313" key="3">
    <source>
        <dbReference type="Proteomes" id="UP000271098"/>
    </source>
</evidence>
<organism evidence="4">
    <name type="scientific">Gongylonema pulchrum</name>
    <dbReference type="NCBI Taxonomy" id="637853"/>
    <lineage>
        <taxon>Eukaryota</taxon>
        <taxon>Metazoa</taxon>
        <taxon>Ecdysozoa</taxon>
        <taxon>Nematoda</taxon>
        <taxon>Chromadorea</taxon>
        <taxon>Rhabditida</taxon>
        <taxon>Spirurina</taxon>
        <taxon>Spiruromorpha</taxon>
        <taxon>Spiruroidea</taxon>
        <taxon>Gongylonematidae</taxon>
        <taxon>Gongylonema</taxon>
    </lineage>
</organism>
<accession>A0A183EQC0</accession>
<evidence type="ECO:0000313" key="4">
    <source>
        <dbReference type="WBParaSite" id="GPUH_0002319001-mRNA-1"/>
    </source>
</evidence>
<protein>
    <submittedName>
        <fullName evidence="2 4">Uncharacterized protein</fullName>
    </submittedName>
</protein>
<dbReference type="AlphaFoldDB" id="A0A183EQC0"/>
<keyword evidence="3" id="KW-1185">Reference proteome</keyword>
<dbReference type="WBParaSite" id="GPUH_0002319001-mRNA-1">
    <property type="protein sequence ID" value="GPUH_0002319001-mRNA-1"/>
    <property type="gene ID" value="GPUH_0002319001"/>
</dbReference>
<evidence type="ECO:0000256" key="1">
    <source>
        <dbReference type="SAM" id="MobiDB-lite"/>
    </source>
</evidence>
<sequence>MLTSAEGTSAASNQIVQQPSHLLSTATNEFPATCNASNDSSSNTSNSRNSNNGGSPTSATIRLLDRSAPVVSSYPCGYHLLKDTVNQQNHVESFLERIVASSDVTFL</sequence>
<proteinExistence type="predicted"/>
<dbReference type="EMBL" id="UYRT01096995">
    <property type="protein sequence ID" value="VDN41078.1"/>
    <property type="molecule type" value="Genomic_DNA"/>
</dbReference>